<dbReference type="Proteomes" id="UP000435648">
    <property type="component" value="Chromosome"/>
</dbReference>
<evidence type="ECO:0000313" key="3">
    <source>
        <dbReference type="Proteomes" id="UP000435648"/>
    </source>
</evidence>
<protein>
    <submittedName>
        <fullName evidence="2">Uncharacterized protein</fullName>
    </submittedName>
</protein>
<dbReference type="AlphaFoldDB" id="A0A857C4P1"/>
<accession>A0A857C4P1</accession>
<feature type="transmembrane region" description="Helical" evidence="1">
    <location>
        <begin position="44"/>
        <end position="64"/>
    </location>
</feature>
<dbReference type="EMBL" id="CP046908">
    <property type="protein sequence ID" value="QGZ33913.1"/>
    <property type="molecule type" value="Genomic_DNA"/>
</dbReference>
<reference evidence="2 3" key="1">
    <citation type="submission" date="2019-12" db="EMBL/GenBank/DDBJ databases">
        <title>The genome of Stappia indica PHM037.</title>
        <authorList>
            <person name="Kacar D."/>
            <person name="Galan B."/>
            <person name="Canedo L."/>
            <person name="Rodriguez P."/>
            <person name="de la Calle F."/>
            <person name="Garcia J.L."/>
        </authorList>
    </citation>
    <scope>NUCLEOTIDE SEQUENCE [LARGE SCALE GENOMIC DNA]</scope>
    <source>
        <strain evidence="2 3">PHM037</strain>
    </source>
</reference>
<gene>
    <name evidence="2" type="ORF">GH266_04945</name>
</gene>
<dbReference type="KEGG" id="siw:GH266_04945"/>
<feature type="transmembrane region" description="Helical" evidence="1">
    <location>
        <begin position="20"/>
        <end position="38"/>
    </location>
</feature>
<evidence type="ECO:0000256" key="1">
    <source>
        <dbReference type="SAM" id="Phobius"/>
    </source>
</evidence>
<proteinExistence type="predicted"/>
<organism evidence="2 3">
    <name type="scientific">Stappia indica</name>
    <dbReference type="NCBI Taxonomy" id="538381"/>
    <lineage>
        <taxon>Bacteria</taxon>
        <taxon>Pseudomonadati</taxon>
        <taxon>Pseudomonadota</taxon>
        <taxon>Alphaproteobacteria</taxon>
        <taxon>Hyphomicrobiales</taxon>
        <taxon>Stappiaceae</taxon>
        <taxon>Stappia</taxon>
    </lineage>
</organism>
<dbReference type="Pfam" id="PF25612">
    <property type="entry name" value="DUF7940"/>
    <property type="match status" value="1"/>
</dbReference>
<sequence length="74" mass="8051">MIRLLPHWRKILRHAWSVRLIVLALVLTVLEVALPWMGGVLPPGLLGILAGLASAGAFVARLLVQKELVHEDAA</sequence>
<evidence type="ECO:0000313" key="2">
    <source>
        <dbReference type="EMBL" id="QGZ33913.1"/>
    </source>
</evidence>
<keyword evidence="1" id="KW-0812">Transmembrane</keyword>
<dbReference type="InterPro" id="IPR057700">
    <property type="entry name" value="DUF7940"/>
</dbReference>
<keyword evidence="1" id="KW-0472">Membrane</keyword>
<keyword evidence="1" id="KW-1133">Transmembrane helix</keyword>
<name>A0A857C4P1_9HYPH</name>
<dbReference type="RefSeq" id="WP_158192903.1">
    <property type="nucleotide sequence ID" value="NZ_CP046908.1"/>
</dbReference>